<gene>
    <name evidence="2" type="ORF">UA08_01351</name>
</gene>
<dbReference type="Proteomes" id="UP000214365">
    <property type="component" value="Unassembled WGS sequence"/>
</dbReference>
<proteinExistence type="predicted"/>
<dbReference type="OrthoDB" id="4167490at2759"/>
<dbReference type="GeneID" id="31001106"/>
<dbReference type="STRING" id="1441469.A0A1Q5QBF3"/>
<dbReference type="EMBL" id="LFMY01000002">
    <property type="protein sequence ID" value="OKL63148.1"/>
    <property type="molecule type" value="Genomic_DNA"/>
</dbReference>
<feature type="region of interest" description="Disordered" evidence="1">
    <location>
        <begin position="1"/>
        <end position="26"/>
    </location>
</feature>
<keyword evidence="3" id="KW-1185">Reference proteome</keyword>
<protein>
    <submittedName>
        <fullName evidence="2">Uncharacterized protein</fullName>
    </submittedName>
</protein>
<evidence type="ECO:0000313" key="3">
    <source>
        <dbReference type="Proteomes" id="UP000214365"/>
    </source>
</evidence>
<accession>A0A1Q5QBF3</accession>
<name>A0A1Q5QBF3_TALAT</name>
<evidence type="ECO:0000313" key="2">
    <source>
        <dbReference type="EMBL" id="OKL63148.1"/>
    </source>
</evidence>
<dbReference type="RefSeq" id="XP_020123269.1">
    <property type="nucleotide sequence ID" value="XM_020261006.1"/>
</dbReference>
<sequence>MERASSSLGPSDGGSSSSLSGTISAPRPQRCTLESLPAELIEKIFFHSLEINLPRASWHIARILSKPIIYKWLVRVAFSSSNTSSKHDFFTPDFLPPPLTYWAVSPSERTHLQTTILECRWCTLQLIRQCQQDYVKQIIRQKCKDLVFSDRDQQILDNIDQWFSRPMEFDLAVHGRRGSGDLVMKAKKKHTPAAPATTATSTAAETTPTAAPVTTFSDVRISFWIHFGAVQIGEPSPVSYEIDQFRLPCAPSLDERPRMPNKLLRPPWTAEKLEFLLLLSQEAWIDEDTHSSDRSHLVLRQLIRDRDYLTFEKLLYMNVVSKNYSYPQNWPVKTRHFRAAVKYARGRNDPFVRLLYHQRWHVLGERERDVKAEVLNNLDVSARRLNFE</sequence>
<evidence type="ECO:0000256" key="1">
    <source>
        <dbReference type="SAM" id="MobiDB-lite"/>
    </source>
</evidence>
<dbReference type="AlphaFoldDB" id="A0A1Q5QBF3"/>
<reference evidence="2 3" key="1">
    <citation type="submission" date="2015-06" db="EMBL/GenBank/DDBJ databases">
        <title>Talaromyces atroroseus IBT 11181 draft genome.</title>
        <authorList>
            <person name="Rasmussen K.B."/>
            <person name="Rasmussen S."/>
            <person name="Petersen B."/>
            <person name="Sicheritz-Ponten T."/>
            <person name="Mortensen U.H."/>
            <person name="Thrane U."/>
        </authorList>
    </citation>
    <scope>NUCLEOTIDE SEQUENCE [LARGE SCALE GENOMIC DNA]</scope>
    <source>
        <strain evidence="2 3">IBT 11181</strain>
    </source>
</reference>
<feature type="compositionally biased region" description="Low complexity" evidence="1">
    <location>
        <begin position="1"/>
        <end position="21"/>
    </location>
</feature>
<organism evidence="2 3">
    <name type="scientific">Talaromyces atroroseus</name>
    <dbReference type="NCBI Taxonomy" id="1441469"/>
    <lineage>
        <taxon>Eukaryota</taxon>
        <taxon>Fungi</taxon>
        <taxon>Dikarya</taxon>
        <taxon>Ascomycota</taxon>
        <taxon>Pezizomycotina</taxon>
        <taxon>Eurotiomycetes</taxon>
        <taxon>Eurotiomycetidae</taxon>
        <taxon>Eurotiales</taxon>
        <taxon>Trichocomaceae</taxon>
        <taxon>Talaromyces</taxon>
        <taxon>Talaromyces sect. Trachyspermi</taxon>
    </lineage>
</organism>
<comment type="caution">
    <text evidence="2">The sequence shown here is derived from an EMBL/GenBank/DDBJ whole genome shotgun (WGS) entry which is preliminary data.</text>
</comment>